<dbReference type="FunCoup" id="A0A7R8UH85">
    <property type="interactions" value="27"/>
</dbReference>
<comment type="subcellular location">
    <subcellularLocation>
        <location evidence="1">Nucleus</location>
    </subcellularLocation>
</comment>
<evidence type="ECO:0000259" key="7">
    <source>
        <dbReference type="PROSITE" id="PS50090"/>
    </source>
</evidence>
<dbReference type="InterPro" id="IPR009057">
    <property type="entry name" value="Homeodomain-like_sf"/>
</dbReference>
<evidence type="ECO:0000259" key="8">
    <source>
        <dbReference type="PROSITE" id="PS50135"/>
    </source>
</evidence>
<keyword evidence="3 5" id="KW-0863">Zinc-finger</keyword>
<keyword evidence="2" id="KW-0479">Metal-binding</keyword>
<dbReference type="PROSITE" id="PS50090">
    <property type="entry name" value="MYB_LIKE"/>
    <property type="match status" value="1"/>
</dbReference>
<keyword evidence="4" id="KW-0862">Zinc</keyword>
<gene>
    <name evidence="10" type="ORF">HERILL_LOCUS3895</name>
</gene>
<dbReference type="GO" id="GO:0008270">
    <property type="term" value="F:zinc ion binding"/>
    <property type="evidence" value="ECO:0007669"/>
    <property type="project" value="UniProtKB-KW"/>
</dbReference>
<reference evidence="10 11" key="1">
    <citation type="submission" date="2020-11" db="EMBL/GenBank/DDBJ databases">
        <authorList>
            <person name="Wallbank WR R."/>
            <person name="Pardo Diaz C."/>
            <person name="Kozak K."/>
            <person name="Martin S."/>
            <person name="Jiggins C."/>
            <person name="Moest M."/>
            <person name="Warren A I."/>
            <person name="Generalovic N T."/>
            <person name="Byers J.R.P. K."/>
            <person name="Montejo-Kovacevich G."/>
            <person name="Yen C E."/>
        </authorList>
    </citation>
    <scope>NUCLEOTIDE SEQUENCE [LARGE SCALE GENOMIC DNA]</scope>
</reference>
<dbReference type="Gene3D" id="3.30.60.90">
    <property type="match status" value="1"/>
</dbReference>
<feature type="domain" description="ZZ-type" evidence="8">
    <location>
        <begin position="317"/>
        <end position="376"/>
    </location>
</feature>
<dbReference type="PROSITE" id="PS51294">
    <property type="entry name" value="HTH_MYB"/>
    <property type="match status" value="1"/>
</dbReference>
<evidence type="ECO:0000256" key="5">
    <source>
        <dbReference type="PROSITE-ProRule" id="PRU00228"/>
    </source>
</evidence>
<sequence>MDPPFIEDQTEADVDNEEFCFESDHLALRGNPDYAAVLRTIAILQAQRIQATKEVDKLSLAEKKALDDPEAFVAKLAAGEELGVPAPISIFELPKIDFAKYNVTFPELPKTTTTDSATNPDLVVRGRVFDQTKPETFNQLWTCEEQRRLEELLVEYPPEPIEMRRFAKIARALGNRTTKQVASRIQKFFKKLHSVGMPVPGRLPKAQRQYASRNHRLHKHSLRPSTFFPAHDVPVTMPDDDDFTSGIPLDHLQRAGSSHANSVTSLDREQPSQGFIIVDEHSDDDKETNSKGRILKLLQRVRKDKEKDNVDRPYSEHIGFECDFCSVEPIIGTRWHCVTCKDKSVDYCSDCLITQIVSDDSHPVHHKFNGVRVSHVASSNAPRTNSPFEEDSENDEDSNKAGFETNVFDKDYMPSKFSKHEQYNYLDPNFLPE</sequence>
<evidence type="ECO:0000259" key="9">
    <source>
        <dbReference type="PROSITE" id="PS51294"/>
    </source>
</evidence>
<feature type="domain" description="Myb-like" evidence="7">
    <location>
        <begin position="133"/>
        <end position="189"/>
    </location>
</feature>
<evidence type="ECO:0000256" key="4">
    <source>
        <dbReference type="ARBA" id="ARBA00022833"/>
    </source>
</evidence>
<protein>
    <recommendedName>
        <fullName evidence="12">ZZ-type zinc finger-containing protein 3</fullName>
    </recommendedName>
</protein>
<evidence type="ECO:0000313" key="10">
    <source>
        <dbReference type="EMBL" id="CAD7080756.1"/>
    </source>
</evidence>
<dbReference type="Pfam" id="PF00569">
    <property type="entry name" value="ZZ"/>
    <property type="match status" value="1"/>
</dbReference>
<evidence type="ECO:0000256" key="3">
    <source>
        <dbReference type="ARBA" id="ARBA00022771"/>
    </source>
</evidence>
<dbReference type="AlphaFoldDB" id="A0A7R8UH85"/>
<feature type="domain" description="HTH myb-type" evidence="9">
    <location>
        <begin position="141"/>
        <end position="193"/>
    </location>
</feature>
<dbReference type="EMBL" id="LR899010">
    <property type="protein sequence ID" value="CAD7080756.1"/>
    <property type="molecule type" value="Genomic_DNA"/>
</dbReference>
<dbReference type="PANTHER" id="PTHR22705">
    <property type="entry name" value="ZINC FINGER, ZZ DOMAIN CONTAINING 3"/>
    <property type="match status" value="1"/>
</dbReference>
<dbReference type="SUPFAM" id="SSF46689">
    <property type="entry name" value="Homeodomain-like"/>
    <property type="match status" value="1"/>
</dbReference>
<dbReference type="OMA" id="TFFPAQN"/>
<evidence type="ECO:0000256" key="6">
    <source>
        <dbReference type="SAM" id="MobiDB-lite"/>
    </source>
</evidence>
<proteinExistence type="predicted"/>
<evidence type="ECO:0000313" key="11">
    <source>
        <dbReference type="Proteomes" id="UP000594454"/>
    </source>
</evidence>
<dbReference type="Gene3D" id="1.10.10.60">
    <property type="entry name" value="Homeodomain-like"/>
    <property type="match status" value="1"/>
</dbReference>
<organism evidence="10 11">
    <name type="scientific">Hermetia illucens</name>
    <name type="common">Black soldier fly</name>
    <dbReference type="NCBI Taxonomy" id="343691"/>
    <lineage>
        <taxon>Eukaryota</taxon>
        <taxon>Metazoa</taxon>
        <taxon>Ecdysozoa</taxon>
        <taxon>Arthropoda</taxon>
        <taxon>Hexapoda</taxon>
        <taxon>Insecta</taxon>
        <taxon>Pterygota</taxon>
        <taxon>Neoptera</taxon>
        <taxon>Endopterygota</taxon>
        <taxon>Diptera</taxon>
        <taxon>Brachycera</taxon>
        <taxon>Stratiomyomorpha</taxon>
        <taxon>Stratiomyidae</taxon>
        <taxon>Hermetiinae</taxon>
        <taxon>Hermetia</taxon>
    </lineage>
</organism>
<dbReference type="GO" id="GO:0070461">
    <property type="term" value="C:SAGA-type complex"/>
    <property type="evidence" value="ECO:0007669"/>
    <property type="project" value="UniProtKB-ARBA"/>
</dbReference>
<dbReference type="InterPro" id="IPR043145">
    <property type="entry name" value="Znf_ZZ_sf"/>
</dbReference>
<dbReference type="CDD" id="cd00167">
    <property type="entry name" value="SANT"/>
    <property type="match status" value="1"/>
</dbReference>
<dbReference type="SMART" id="SM00717">
    <property type="entry name" value="SANT"/>
    <property type="match status" value="1"/>
</dbReference>
<dbReference type="InterPro" id="IPR001005">
    <property type="entry name" value="SANT/Myb"/>
</dbReference>
<dbReference type="PROSITE" id="PS50135">
    <property type="entry name" value="ZF_ZZ_2"/>
    <property type="match status" value="1"/>
</dbReference>
<feature type="region of interest" description="Disordered" evidence="6">
    <location>
        <begin position="376"/>
        <end position="405"/>
    </location>
</feature>
<dbReference type="Pfam" id="PF00249">
    <property type="entry name" value="Myb_DNA-binding"/>
    <property type="match status" value="1"/>
</dbReference>
<dbReference type="Proteomes" id="UP000594454">
    <property type="component" value="Chromosome 2"/>
</dbReference>
<dbReference type="InterPro" id="IPR017930">
    <property type="entry name" value="Myb_dom"/>
</dbReference>
<dbReference type="SUPFAM" id="SSF57850">
    <property type="entry name" value="RING/U-box"/>
    <property type="match status" value="1"/>
</dbReference>
<name>A0A7R8UH85_HERIL</name>
<dbReference type="InterPro" id="IPR037830">
    <property type="entry name" value="ZZZ3"/>
</dbReference>
<evidence type="ECO:0008006" key="12">
    <source>
        <dbReference type="Google" id="ProtNLM"/>
    </source>
</evidence>
<accession>A0A7R8UH85</accession>
<dbReference type="OrthoDB" id="20473at2759"/>
<evidence type="ECO:0000256" key="2">
    <source>
        <dbReference type="ARBA" id="ARBA00022723"/>
    </source>
</evidence>
<evidence type="ECO:0000256" key="1">
    <source>
        <dbReference type="ARBA" id="ARBA00004123"/>
    </source>
</evidence>
<dbReference type="GO" id="GO:0005634">
    <property type="term" value="C:nucleus"/>
    <property type="evidence" value="ECO:0007669"/>
    <property type="project" value="UniProtKB-SubCell"/>
</dbReference>
<dbReference type="InParanoid" id="A0A7R8UH85"/>
<dbReference type="PANTHER" id="PTHR22705:SF0">
    <property type="entry name" value="ZZ-TYPE ZINC FINGER-CONTAINING PROTEIN 3"/>
    <property type="match status" value="1"/>
</dbReference>
<dbReference type="InterPro" id="IPR000433">
    <property type="entry name" value="Znf_ZZ"/>
</dbReference>
<keyword evidence="11" id="KW-1185">Reference proteome</keyword>